<sequence>MANILVVGGAGYIGSHTVRYLVQHTDHKVVVCDDLSKGHRQAVEVVSADIPFEQGDLGDGDNIERILRQYRIDLVMHFAASIEVGSSVADPACYYENNFIKVQRLLAAMRNCGVEYFVFSSTAAVFGDPKAEKIDELHPQLPINPYGRSKLMVEWMLKDYELAYGIKSVILRYFNACGADESGVIGQSYQPPTHLISIVLEAALGVREKVTIYGGDWKTPDGSCVRDFIHVNDLAEAHILGLEKMLSENRSADYNLGSGSGYSVREVIAKAKELSGVDFPVEVGPARPGDPARLIAESDKARRELGWEPKRRLHEIVATAWNWEQHKTF</sequence>
<keyword evidence="13" id="KW-1185">Reference proteome</keyword>
<dbReference type="NCBIfam" id="TIGR01179">
    <property type="entry name" value="galE"/>
    <property type="match status" value="1"/>
</dbReference>
<evidence type="ECO:0000256" key="6">
    <source>
        <dbReference type="ARBA" id="ARBA00018569"/>
    </source>
</evidence>
<reference evidence="12 13" key="1">
    <citation type="submission" date="2023-04" db="EMBL/GenBank/DDBJ databases">
        <title>Spirochaete genome identified in red abalone sample constitutes a novel genus.</title>
        <authorList>
            <person name="Sharma S.P."/>
            <person name="Purcell C.M."/>
            <person name="Hyde J.R."/>
            <person name="Severin A.J."/>
        </authorList>
    </citation>
    <scope>NUCLEOTIDE SEQUENCE [LARGE SCALE GENOMIC DNA]</scope>
    <source>
        <strain evidence="12 13">SP-2023</strain>
    </source>
</reference>
<dbReference type="InterPro" id="IPR016040">
    <property type="entry name" value="NAD(P)-bd_dom"/>
</dbReference>
<organism evidence="12 13">
    <name type="scientific">Candidatus Haliotispira prima</name>
    <dbReference type="NCBI Taxonomy" id="3034016"/>
    <lineage>
        <taxon>Bacteria</taxon>
        <taxon>Pseudomonadati</taxon>
        <taxon>Spirochaetota</taxon>
        <taxon>Spirochaetia</taxon>
        <taxon>Spirochaetales</taxon>
        <taxon>Spirochaetaceae</taxon>
        <taxon>Candidatus Haliotispira</taxon>
    </lineage>
</organism>
<dbReference type="CDD" id="cd05247">
    <property type="entry name" value="UDP_G4E_1_SDR_e"/>
    <property type="match status" value="1"/>
</dbReference>
<keyword evidence="9 10" id="KW-0119">Carbohydrate metabolism</keyword>
<dbReference type="InterPro" id="IPR005886">
    <property type="entry name" value="UDP_G4E"/>
</dbReference>
<comment type="catalytic activity">
    <reaction evidence="1 10">
        <text>UDP-alpha-D-glucose = UDP-alpha-D-galactose</text>
        <dbReference type="Rhea" id="RHEA:22168"/>
        <dbReference type="ChEBI" id="CHEBI:58885"/>
        <dbReference type="ChEBI" id="CHEBI:66914"/>
        <dbReference type="EC" id="5.1.3.2"/>
    </reaction>
</comment>
<dbReference type="Gene3D" id="3.90.25.10">
    <property type="entry name" value="UDP-galactose 4-epimerase, domain 1"/>
    <property type="match status" value="1"/>
</dbReference>
<dbReference type="GO" id="GO:0003978">
    <property type="term" value="F:UDP-glucose 4-epimerase activity"/>
    <property type="evidence" value="ECO:0007669"/>
    <property type="project" value="UniProtKB-EC"/>
</dbReference>
<evidence type="ECO:0000256" key="10">
    <source>
        <dbReference type="RuleBase" id="RU366046"/>
    </source>
</evidence>
<comment type="subunit">
    <text evidence="10">Homodimer.</text>
</comment>
<name>A0ABY8MF35_9SPIO</name>
<evidence type="ECO:0000256" key="5">
    <source>
        <dbReference type="ARBA" id="ARBA00013189"/>
    </source>
</evidence>
<evidence type="ECO:0000313" key="12">
    <source>
        <dbReference type="EMBL" id="WGK68536.1"/>
    </source>
</evidence>
<dbReference type="PANTHER" id="PTHR43725:SF53">
    <property type="entry name" value="UDP-ARABINOSE 4-EPIMERASE 1"/>
    <property type="match status" value="1"/>
</dbReference>
<protein>
    <recommendedName>
        <fullName evidence="6 10">UDP-glucose 4-epimerase</fullName>
        <ecNumber evidence="5 10">5.1.3.2</ecNumber>
    </recommendedName>
</protein>
<evidence type="ECO:0000313" key="13">
    <source>
        <dbReference type="Proteomes" id="UP001228690"/>
    </source>
</evidence>
<keyword evidence="8 10" id="KW-0413">Isomerase</keyword>
<dbReference type="RefSeq" id="WP_326926721.1">
    <property type="nucleotide sequence ID" value="NZ_CP123443.1"/>
</dbReference>
<dbReference type="InterPro" id="IPR036291">
    <property type="entry name" value="NAD(P)-bd_dom_sf"/>
</dbReference>
<evidence type="ECO:0000256" key="9">
    <source>
        <dbReference type="ARBA" id="ARBA00023277"/>
    </source>
</evidence>
<proteinExistence type="inferred from homology"/>
<evidence type="ECO:0000256" key="3">
    <source>
        <dbReference type="ARBA" id="ARBA00004947"/>
    </source>
</evidence>
<evidence type="ECO:0000259" key="11">
    <source>
        <dbReference type="Pfam" id="PF16363"/>
    </source>
</evidence>
<comment type="pathway">
    <text evidence="3 10">Carbohydrate metabolism; galactose metabolism.</text>
</comment>
<evidence type="ECO:0000256" key="8">
    <source>
        <dbReference type="ARBA" id="ARBA00023235"/>
    </source>
</evidence>
<feature type="domain" description="NAD(P)-binding" evidence="11">
    <location>
        <begin position="5"/>
        <end position="318"/>
    </location>
</feature>
<dbReference type="Pfam" id="PF16363">
    <property type="entry name" value="GDP_Man_Dehyd"/>
    <property type="match status" value="1"/>
</dbReference>
<comment type="cofactor">
    <cofactor evidence="2 10">
        <name>NAD(+)</name>
        <dbReference type="ChEBI" id="CHEBI:57540"/>
    </cofactor>
</comment>
<evidence type="ECO:0000256" key="4">
    <source>
        <dbReference type="ARBA" id="ARBA00007637"/>
    </source>
</evidence>
<dbReference type="EC" id="5.1.3.2" evidence="5 10"/>
<evidence type="ECO:0000256" key="1">
    <source>
        <dbReference type="ARBA" id="ARBA00000083"/>
    </source>
</evidence>
<accession>A0ABY8MF35</accession>
<evidence type="ECO:0000256" key="2">
    <source>
        <dbReference type="ARBA" id="ARBA00001911"/>
    </source>
</evidence>
<gene>
    <name evidence="12" type="primary">galE</name>
    <name evidence="12" type="ORF">P0082_08600</name>
</gene>
<dbReference type="PANTHER" id="PTHR43725">
    <property type="entry name" value="UDP-GLUCOSE 4-EPIMERASE"/>
    <property type="match status" value="1"/>
</dbReference>
<evidence type="ECO:0000256" key="7">
    <source>
        <dbReference type="ARBA" id="ARBA00023027"/>
    </source>
</evidence>
<comment type="similarity">
    <text evidence="4 10">Belongs to the NAD(P)-dependent epimerase/dehydratase family.</text>
</comment>
<dbReference type="SUPFAM" id="SSF51735">
    <property type="entry name" value="NAD(P)-binding Rossmann-fold domains"/>
    <property type="match status" value="1"/>
</dbReference>
<dbReference type="EMBL" id="CP123443">
    <property type="protein sequence ID" value="WGK68536.1"/>
    <property type="molecule type" value="Genomic_DNA"/>
</dbReference>
<dbReference type="Gene3D" id="3.40.50.720">
    <property type="entry name" value="NAD(P)-binding Rossmann-like Domain"/>
    <property type="match status" value="1"/>
</dbReference>
<keyword evidence="7 10" id="KW-0520">NAD</keyword>
<dbReference type="Proteomes" id="UP001228690">
    <property type="component" value="Chromosome"/>
</dbReference>